<protein>
    <submittedName>
        <fullName evidence="1">WbqC family protein</fullName>
    </submittedName>
</protein>
<organism evidence="1 2">
    <name type="scientific">Candidatus Caccovicinus merdipullorum</name>
    <dbReference type="NCBI Taxonomy" id="2840724"/>
    <lineage>
        <taxon>Bacteria</taxon>
        <taxon>Bacillati</taxon>
        <taxon>Bacillota</taxon>
        <taxon>Clostridia</taxon>
        <taxon>Eubacteriales</taxon>
        <taxon>Candidatus Caccovicinus</taxon>
    </lineage>
</organism>
<dbReference type="InterPro" id="IPR014985">
    <property type="entry name" value="WbqC"/>
</dbReference>
<evidence type="ECO:0000313" key="2">
    <source>
        <dbReference type="Proteomes" id="UP000886860"/>
    </source>
</evidence>
<dbReference type="Proteomes" id="UP000886860">
    <property type="component" value="Unassembled WGS sequence"/>
</dbReference>
<reference evidence="1" key="2">
    <citation type="journal article" date="2021" name="PeerJ">
        <title>Extensive microbial diversity within the chicken gut microbiome revealed by metagenomics and culture.</title>
        <authorList>
            <person name="Gilroy R."/>
            <person name="Ravi A."/>
            <person name="Getino M."/>
            <person name="Pursley I."/>
            <person name="Horton D.L."/>
            <person name="Alikhan N.F."/>
            <person name="Baker D."/>
            <person name="Gharbi K."/>
            <person name="Hall N."/>
            <person name="Watson M."/>
            <person name="Adriaenssens E.M."/>
            <person name="Foster-Nyarko E."/>
            <person name="Jarju S."/>
            <person name="Secka A."/>
            <person name="Antonio M."/>
            <person name="Oren A."/>
            <person name="Chaudhuri R.R."/>
            <person name="La Ragione R."/>
            <person name="Hildebrand F."/>
            <person name="Pallen M.J."/>
        </authorList>
    </citation>
    <scope>NUCLEOTIDE SEQUENCE</scope>
    <source>
        <strain evidence="1">CHK123-3438</strain>
    </source>
</reference>
<dbReference type="EMBL" id="DVKS01000033">
    <property type="protein sequence ID" value="HIT40814.1"/>
    <property type="molecule type" value="Genomic_DNA"/>
</dbReference>
<dbReference type="Pfam" id="PF08889">
    <property type="entry name" value="WbqC"/>
    <property type="match status" value="1"/>
</dbReference>
<name>A0A9D1GID5_9FIRM</name>
<gene>
    <name evidence="1" type="ORF">IAB60_01750</name>
</gene>
<sequence>MKLSIMQPYFLPYLGYWQLIASSDTFVIYDDVNFIKGGWINRNRYLYQGQPKYFNITMSGASPNKKINEVGLMKDPRYNPGKKLLSTFQMAYQKAPMYRQILPLLEEVLLYETDVLAPYLEHSIRSICQYLELPARILISSQIKEKDCSLTGKDKVINICQCLGADTYINASGGRELYHQTDFQNAGIQLYFIEMEPIEYPQFGDPFVPGLSIVDVLMFNEREQVREMLKKYQLKP</sequence>
<accession>A0A9D1GID5</accession>
<proteinExistence type="predicted"/>
<reference evidence="1" key="1">
    <citation type="submission" date="2020-10" db="EMBL/GenBank/DDBJ databases">
        <authorList>
            <person name="Gilroy R."/>
        </authorList>
    </citation>
    <scope>NUCLEOTIDE SEQUENCE</scope>
    <source>
        <strain evidence="1">CHK123-3438</strain>
    </source>
</reference>
<dbReference type="AlphaFoldDB" id="A0A9D1GID5"/>
<evidence type="ECO:0000313" key="1">
    <source>
        <dbReference type="EMBL" id="HIT40814.1"/>
    </source>
</evidence>
<comment type="caution">
    <text evidence="1">The sequence shown here is derived from an EMBL/GenBank/DDBJ whole genome shotgun (WGS) entry which is preliminary data.</text>
</comment>